<comment type="caution">
    <text evidence="1">The sequence shown here is derived from an EMBL/GenBank/DDBJ whole genome shotgun (WGS) entry which is preliminary data.</text>
</comment>
<dbReference type="Proteomes" id="UP001217089">
    <property type="component" value="Unassembled WGS sequence"/>
</dbReference>
<organism evidence="1 2">
    <name type="scientific">Tegillarca granosa</name>
    <name type="common">Malaysian cockle</name>
    <name type="synonym">Anadara granosa</name>
    <dbReference type="NCBI Taxonomy" id="220873"/>
    <lineage>
        <taxon>Eukaryota</taxon>
        <taxon>Metazoa</taxon>
        <taxon>Spiralia</taxon>
        <taxon>Lophotrochozoa</taxon>
        <taxon>Mollusca</taxon>
        <taxon>Bivalvia</taxon>
        <taxon>Autobranchia</taxon>
        <taxon>Pteriomorphia</taxon>
        <taxon>Arcoida</taxon>
        <taxon>Arcoidea</taxon>
        <taxon>Arcidae</taxon>
        <taxon>Tegillarca</taxon>
    </lineage>
</organism>
<name>A0ABQ9E9R2_TEGGR</name>
<dbReference type="EMBL" id="JARBDR010000918">
    <property type="protein sequence ID" value="KAJ8302094.1"/>
    <property type="molecule type" value="Genomic_DNA"/>
</dbReference>
<protein>
    <submittedName>
        <fullName evidence="1">Uncharacterized protein</fullName>
    </submittedName>
</protein>
<evidence type="ECO:0000313" key="2">
    <source>
        <dbReference type="Proteomes" id="UP001217089"/>
    </source>
</evidence>
<keyword evidence="2" id="KW-1185">Reference proteome</keyword>
<sequence>MADQKVPVPVKSENPQEQICIKQENVADIQEYEHSLNSGAINPPLPHLPLTILTESPDAFQLRFYKNRSGGHVQKLVTMFKREDSILRFNHCQIDLRKGCVMFDVQTDDMPQYIALTFAIGILHVLCVPRPTTWKPGEPVDTENTTHVRSRDLPFVLASGLNIMTPCNYYRSRQK</sequence>
<accession>A0ABQ9E9R2</accession>
<reference evidence="1 2" key="1">
    <citation type="submission" date="2022-12" db="EMBL/GenBank/DDBJ databases">
        <title>Chromosome-level genome of Tegillarca granosa.</title>
        <authorList>
            <person name="Kim J."/>
        </authorList>
    </citation>
    <scope>NUCLEOTIDE SEQUENCE [LARGE SCALE GENOMIC DNA]</scope>
    <source>
        <strain evidence="1">Teg-2019</strain>
        <tissue evidence="1">Adductor muscle</tissue>
    </source>
</reference>
<gene>
    <name evidence="1" type="ORF">KUTeg_021081</name>
</gene>
<evidence type="ECO:0000313" key="1">
    <source>
        <dbReference type="EMBL" id="KAJ8302094.1"/>
    </source>
</evidence>
<proteinExistence type="predicted"/>